<dbReference type="AlphaFoldDB" id="A0A1X0N6D9"/>
<gene>
    <name evidence="2" type="ORF">BZK31_11750</name>
</gene>
<comment type="caution">
    <text evidence="2">The sequence shown here is derived from an EMBL/GenBank/DDBJ whole genome shotgun (WGS) entry which is preliminary data.</text>
</comment>
<dbReference type="RefSeq" id="WP_083182815.1">
    <property type="nucleotide sequence ID" value="NZ_CBCRZR010000004.1"/>
</dbReference>
<keyword evidence="3" id="KW-1185">Reference proteome</keyword>
<sequence>MSAIHEQAMNYVYQQVLQRLLSYFSRAERTALQLLIQRLIVAAGGIERISSFKVLVAFGGGKDSAYTLAFVRAAQLSIACRAPGTFNLRVASRRHAGMTPAVMENINRSYGALFLYDDPRVEMLVFDNKYIQPFEPDLPFSSAGREQNRSDMLLAGHLSAGDARTTFCNSCYLGLADFIGRASSWGKGVDALVSGDSRKEQKQYMTWLMRLARNTGPDARQQAGQTTAQKSGPWNNQSFNGALRTLDTLANAFHQELYGEEEAGDKPAKPSISPIKSSLPALIGIADLVSCKADEHWALLTEFLDFRFDDLSFNFSESDCANPLLMAHMRGLGAQYVQNRSYADGISEYLGLATSLMRARQMPGRLIDQALSAYAGHERIESRRQLAATFAQEGYGLNETQLICMLFSPFVDEGRGLEDFLRRNHPGMLIALPDLHRVLSGATASDQVMHWLTDNSGLTIEGLRSLYSKHRVDFDDERSIIARIRAADPDKRRITTVDPATGKSVVQIVSGR</sequence>
<reference evidence="3" key="1">
    <citation type="submission" date="2017-02" db="EMBL/GenBank/DDBJ databases">
        <title>Pseudomonas floridae sp. nov., a novel pathogenic bacterial species isolated from tomato.</title>
        <authorList>
            <person name="Timilsina S."/>
            <person name="Vallad G.E."/>
            <person name="Jones J.B."/>
        </authorList>
    </citation>
    <scope>NUCLEOTIDE SEQUENCE [LARGE SCALE GENOMIC DNA]</scope>
    <source>
        <strain evidence="3">GEV388</strain>
    </source>
</reference>
<organism evidence="2 3">
    <name type="scientific">Pseudomonas floridensis</name>
    <dbReference type="NCBI Taxonomy" id="1958950"/>
    <lineage>
        <taxon>Bacteria</taxon>
        <taxon>Pseudomonadati</taxon>
        <taxon>Pseudomonadota</taxon>
        <taxon>Gammaproteobacteria</taxon>
        <taxon>Pseudomonadales</taxon>
        <taxon>Pseudomonadaceae</taxon>
        <taxon>Pseudomonas</taxon>
    </lineage>
</organism>
<name>A0A1X0N6D9_9PSED</name>
<feature type="compositionally biased region" description="Polar residues" evidence="1">
    <location>
        <begin position="222"/>
        <end position="236"/>
    </location>
</feature>
<dbReference type="Proteomes" id="UP000192815">
    <property type="component" value="Unassembled WGS sequence"/>
</dbReference>
<proteinExistence type="predicted"/>
<dbReference type="STRING" id="1958950.BZK31_11750"/>
<protein>
    <submittedName>
        <fullName evidence="2">Uncharacterized protein</fullName>
    </submittedName>
</protein>
<evidence type="ECO:0000256" key="1">
    <source>
        <dbReference type="SAM" id="MobiDB-lite"/>
    </source>
</evidence>
<evidence type="ECO:0000313" key="3">
    <source>
        <dbReference type="Proteomes" id="UP000192815"/>
    </source>
</evidence>
<dbReference type="OrthoDB" id="7028673at2"/>
<evidence type="ECO:0000313" key="2">
    <source>
        <dbReference type="EMBL" id="ORC59194.1"/>
    </source>
</evidence>
<dbReference type="EMBL" id="MUIO01000039">
    <property type="protein sequence ID" value="ORC59194.1"/>
    <property type="molecule type" value="Genomic_DNA"/>
</dbReference>
<feature type="region of interest" description="Disordered" evidence="1">
    <location>
        <begin position="216"/>
        <end position="236"/>
    </location>
</feature>
<accession>A0A1X0N6D9</accession>